<gene>
    <name evidence="2" type="ORF">SAMN04488082_10389</name>
</gene>
<evidence type="ECO:0000256" key="1">
    <source>
        <dbReference type="SAM" id="MobiDB-lite"/>
    </source>
</evidence>
<sequence>MPPKKRKKKKPAAKASGFSLFKSLLWICVVLLTGLTLFVAMHLPLRNAPNKSGNVQPPVAHKTSEKPAAQSRKEARPGQVPAKDASVQKNQSLAYEAQIDDFDAKVRSVDLAILMGLAAQGESESLMRHRTVEVRRHGGQEFYYQNLTINLGHEVFPFLAELKKNLDQLGPDFSLKTVDSNPRDLEISILGEATHHIFLPLSLVPEPEPEVPTVRAPRLVIIIDDLGESMSVAKRLADLPFAVSFSVLPHNTKARQVADLARQEDLELLLHLPCEPEGYPKSANSGPGTLRVNMNPAVLEQTLVDNLARLPEVDGANNHMGSRLTQDKKAMTVVLAHLQGRGKFFVDSLTTPKSCVRDVSKTLGLRYYRRHIFLDNTAKEHAILLQLKKAESLAKRTGLAVAIGHPYPATLSALESWARTRDMSVVICKIQDI</sequence>
<accession>A0A1I3RA15</accession>
<dbReference type="OrthoDB" id="9784811at2"/>
<feature type="region of interest" description="Disordered" evidence="1">
    <location>
        <begin position="48"/>
        <end position="87"/>
    </location>
</feature>
<evidence type="ECO:0000313" key="2">
    <source>
        <dbReference type="EMBL" id="SFJ43158.1"/>
    </source>
</evidence>
<dbReference type="AlphaFoldDB" id="A0A1I3RA15"/>
<reference evidence="3" key="1">
    <citation type="submission" date="2016-10" db="EMBL/GenBank/DDBJ databases">
        <authorList>
            <person name="Varghese N."/>
            <person name="Submissions S."/>
        </authorList>
    </citation>
    <scope>NUCLEOTIDE SEQUENCE [LARGE SCALE GENOMIC DNA]</scope>
    <source>
        <strain evidence="3">DSM 5918</strain>
    </source>
</reference>
<evidence type="ECO:0008006" key="4">
    <source>
        <dbReference type="Google" id="ProtNLM"/>
    </source>
</evidence>
<dbReference type="Pfam" id="PF04748">
    <property type="entry name" value="Polysacc_deac_2"/>
    <property type="match status" value="1"/>
</dbReference>
<evidence type="ECO:0000313" key="3">
    <source>
        <dbReference type="Proteomes" id="UP000198635"/>
    </source>
</evidence>
<dbReference type="EMBL" id="FORX01000003">
    <property type="protein sequence ID" value="SFJ43158.1"/>
    <property type="molecule type" value="Genomic_DNA"/>
</dbReference>
<dbReference type="InterPro" id="IPR006837">
    <property type="entry name" value="Divergent_DAC"/>
</dbReference>
<dbReference type="PANTHER" id="PTHR30105">
    <property type="entry name" value="UNCHARACTERIZED YIBQ-RELATED"/>
    <property type="match status" value="1"/>
</dbReference>
<keyword evidence="3" id="KW-1185">Reference proteome</keyword>
<dbReference type="RefSeq" id="WP_092372948.1">
    <property type="nucleotide sequence ID" value="NZ_FORX01000003.1"/>
</dbReference>
<organism evidence="2 3">
    <name type="scientific">Desulfomicrobium apsheronum</name>
    <dbReference type="NCBI Taxonomy" id="52560"/>
    <lineage>
        <taxon>Bacteria</taxon>
        <taxon>Pseudomonadati</taxon>
        <taxon>Thermodesulfobacteriota</taxon>
        <taxon>Desulfovibrionia</taxon>
        <taxon>Desulfovibrionales</taxon>
        <taxon>Desulfomicrobiaceae</taxon>
        <taxon>Desulfomicrobium</taxon>
    </lineage>
</organism>
<dbReference type="InterPro" id="IPR011330">
    <property type="entry name" value="Glyco_hydro/deAcase_b/a-brl"/>
</dbReference>
<dbReference type="Gene3D" id="3.20.20.370">
    <property type="entry name" value="Glycoside hydrolase/deacetylase"/>
    <property type="match status" value="1"/>
</dbReference>
<dbReference type="SUPFAM" id="SSF88713">
    <property type="entry name" value="Glycoside hydrolase/deacetylase"/>
    <property type="match status" value="1"/>
</dbReference>
<dbReference type="STRING" id="52560.SAMN04488082_10389"/>
<dbReference type="PANTHER" id="PTHR30105:SF2">
    <property type="entry name" value="DIVERGENT POLYSACCHARIDE DEACETYLASE SUPERFAMILY"/>
    <property type="match status" value="1"/>
</dbReference>
<dbReference type="CDD" id="cd10936">
    <property type="entry name" value="CE4_DAC2"/>
    <property type="match status" value="1"/>
</dbReference>
<name>A0A1I3RA15_9BACT</name>
<dbReference type="GO" id="GO:0005975">
    <property type="term" value="P:carbohydrate metabolic process"/>
    <property type="evidence" value="ECO:0007669"/>
    <property type="project" value="InterPro"/>
</dbReference>
<protein>
    <recommendedName>
        <fullName evidence="4">Divergent polysaccharide deacetylase</fullName>
    </recommendedName>
</protein>
<proteinExistence type="predicted"/>
<dbReference type="Proteomes" id="UP000198635">
    <property type="component" value="Unassembled WGS sequence"/>
</dbReference>